<feature type="domain" description="Gamma tubulin complex component C-terminal" evidence="7">
    <location>
        <begin position="549"/>
        <end position="877"/>
    </location>
</feature>
<comment type="similarity">
    <text evidence="1 5">Belongs to the TUBGCP family.</text>
</comment>
<dbReference type="InterPro" id="IPR042241">
    <property type="entry name" value="GCP_C_sf"/>
</dbReference>
<dbReference type="GO" id="GO:0043015">
    <property type="term" value="F:gamma-tubulin binding"/>
    <property type="evidence" value="ECO:0007669"/>
    <property type="project" value="InterPro"/>
</dbReference>
<dbReference type="PANTHER" id="PTHR19302:SF33">
    <property type="entry name" value="GAMMA-TUBULIN COMPLEX COMPONENT 5"/>
    <property type="match status" value="1"/>
</dbReference>
<name>A0A6A6X2R5_9PLEO</name>
<evidence type="ECO:0000256" key="5">
    <source>
        <dbReference type="RuleBase" id="RU363050"/>
    </source>
</evidence>
<dbReference type="GO" id="GO:0005874">
    <property type="term" value="C:microtubule"/>
    <property type="evidence" value="ECO:0007669"/>
    <property type="project" value="UniProtKB-KW"/>
</dbReference>
<evidence type="ECO:0000256" key="4">
    <source>
        <dbReference type="ARBA" id="ARBA00023212"/>
    </source>
</evidence>
<gene>
    <name evidence="10" type="ORF">K505DRAFT_311454</name>
</gene>
<keyword evidence="3 5" id="KW-0493">Microtubule</keyword>
<feature type="domain" description="Gamma-Tubulin ring complex non-core subunit mod21 N-terminal" evidence="8">
    <location>
        <begin position="67"/>
        <end position="156"/>
    </location>
</feature>
<feature type="region of interest" description="Disordered" evidence="6">
    <location>
        <begin position="770"/>
        <end position="836"/>
    </location>
</feature>
<protein>
    <recommendedName>
        <fullName evidence="5">Spindle pole body component</fullName>
    </recommendedName>
</protein>
<keyword evidence="2 5" id="KW-0963">Cytoplasm</keyword>
<dbReference type="GO" id="GO:0000922">
    <property type="term" value="C:spindle pole"/>
    <property type="evidence" value="ECO:0007669"/>
    <property type="project" value="InterPro"/>
</dbReference>
<evidence type="ECO:0000259" key="7">
    <source>
        <dbReference type="Pfam" id="PF04130"/>
    </source>
</evidence>
<feature type="compositionally biased region" description="Acidic residues" evidence="6">
    <location>
        <begin position="807"/>
        <end position="824"/>
    </location>
</feature>
<dbReference type="CDD" id="cd22572">
    <property type="entry name" value="GCP5_NTD"/>
    <property type="match status" value="1"/>
</dbReference>
<dbReference type="InterPro" id="IPR032797">
    <property type="entry name" value="Mod21_N"/>
</dbReference>
<dbReference type="GO" id="GO:0051011">
    <property type="term" value="F:microtubule minus-end binding"/>
    <property type="evidence" value="ECO:0007669"/>
    <property type="project" value="TreeGrafter"/>
</dbReference>
<dbReference type="Proteomes" id="UP000799757">
    <property type="component" value="Unassembled WGS sequence"/>
</dbReference>
<dbReference type="GO" id="GO:0031122">
    <property type="term" value="P:cytoplasmic microtubule organization"/>
    <property type="evidence" value="ECO:0007669"/>
    <property type="project" value="TreeGrafter"/>
</dbReference>
<dbReference type="InterPro" id="IPR007259">
    <property type="entry name" value="GCP"/>
</dbReference>
<dbReference type="Pfam" id="PF17681">
    <property type="entry name" value="GCP_N_terminal"/>
    <property type="match status" value="1"/>
</dbReference>
<evidence type="ECO:0000313" key="11">
    <source>
        <dbReference type="Proteomes" id="UP000799757"/>
    </source>
</evidence>
<dbReference type="Pfam" id="PF04130">
    <property type="entry name" value="GCP_C_terminal"/>
    <property type="match status" value="1"/>
</dbReference>
<dbReference type="PANTHER" id="PTHR19302">
    <property type="entry name" value="GAMMA TUBULIN COMPLEX PROTEIN"/>
    <property type="match status" value="1"/>
</dbReference>
<dbReference type="Pfam" id="PF14609">
    <property type="entry name" value="GCP5-Mod21_N"/>
    <property type="match status" value="1"/>
</dbReference>
<evidence type="ECO:0000256" key="3">
    <source>
        <dbReference type="ARBA" id="ARBA00022701"/>
    </source>
</evidence>
<keyword evidence="11" id="KW-1185">Reference proteome</keyword>
<dbReference type="InterPro" id="IPR059169">
    <property type="entry name" value="GCP5_N_ext"/>
</dbReference>
<dbReference type="GO" id="GO:0000930">
    <property type="term" value="C:gamma-tubulin complex"/>
    <property type="evidence" value="ECO:0007669"/>
    <property type="project" value="TreeGrafter"/>
</dbReference>
<evidence type="ECO:0000259" key="8">
    <source>
        <dbReference type="Pfam" id="PF14609"/>
    </source>
</evidence>
<accession>A0A6A6X2R5</accession>
<dbReference type="GO" id="GO:0000278">
    <property type="term" value="P:mitotic cell cycle"/>
    <property type="evidence" value="ECO:0007669"/>
    <property type="project" value="TreeGrafter"/>
</dbReference>
<dbReference type="OrthoDB" id="66546at2759"/>
<dbReference type="InterPro" id="IPR041470">
    <property type="entry name" value="GCP_N"/>
</dbReference>
<evidence type="ECO:0000259" key="9">
    <source>
        <dbReference type="Pfam" id="PF17681"/>
    </source>
</evidence>
<keyword evidence="4 5" id="KW-0206">Cytoskeleton</keyword>
<reference evidence="10" key="1">
    <citation type="journal article" date="2020" name="Stud. Mycol.">
        <title>101 Dothideomycetes genomes: a test case for predicting lifestyles and emergence of pathogens.</title>
        <authorList>
            <person name="Haridas S."/>
            <person name="Albert R."/>
            <person name="Binder M."/>
            <person name="Bloem J."/>
            <person name="Labutti K."/>
            <person name="Salamov A."/>
            <person name="Andreopoulos B."/>
            <person name="Baker S."/>
            <person name="Barry K."/>
            <person name="Bills G."/>
            <person name="Bluhm B."/>
            <person name="Cannon C."/>
            <person name="Castanera R."/>
            <person name="Culley D."/>
            <person name="Daum C."/>
            <person name="Ezra D."/>
            <person name="Gonzalez J."/>
            <person name="Henrissat B."/>
            <person name="Kuo A."/>
            <person name="Liang C."/>
            <person name="Lipzen A."/>
            <person name="Lutzoni F."/>
            <person name="Magnuson J."/>
            <person name="Mondo S."/>
            <person name="Nolan M."/>
            <person name="Ohm R."/>
            <person name="Pangilinan J."/>
            <person name="Park H.-J."/>
            <person name="Ramirez L."/>
            <person name="Alfaro M."/>
            <person name="Sun H."/>
            <person name="Tritt A."/>
            <person name="Yoshinaga Y."/>
            <person name="Zwiers L.-H."/>
            <person name="Turgeon B."/>
            <person name="Goodwin S."/>
            <person name="Spatafora J."/>
            <person name="Crous P."/>
            <person name="Grigoriev I."/>
        </authorList>
    </citation>
    <scope>NUCLEOTIDE SEQUENCE</scope>
    <source>
        <strain evidence="10">CBS 109.77</strain>
    </source>
</reference>
<dbReference type="GO" id="GO:0005816">
    <property type="term" value="C:spindle pole body"/>
    <property type="evidence" value="ECO:0007669"/>
    <property type="project" value="UniProtKB-ARBA"/>
</dbReference>
<evidence type="ECO:0000313" key="10">
    <source>
        <dbReference type="EMBL" id="KAF2790415.1"/>
    </source>
</evidence>
<feature type="domain" description="Gamma tubulin complex component protein N-terminal" evidence="9">
    <location>
        <begin position="222"/>
        <end position="534"/>
    </location>
</feature>
<dbReference type="GO" id="GO:0007020">
    <property type="term" value="P:microtubule nucleation"/>
    <property type="evidence" value="ECO:0007669"/>
    <property type="project" value="InterPro"/>
</dbReference>
<evidence type="ECO:0000256" key="2">
    <source>
        <dbReference type="ARBA" id="ARBA00022490"/>
    </source>
</evidence>
<dbReference type="GO" id="GO:0051225">
    <property type="term" value="P:spindle assembly"/>
    <property type="evidence" value="ECO:0007669"/>
    <property type="project" value="TreeGrafter"/>
</dbReference>
<proteinExistence type="inferred from homology"/>
<dbReference type="AlphaFoldDB" id="A0A6A6X2R5"/>
<feature type="region of interest" description="Disordered" evidence="6">
    <location>
        <begin position="151"/>
        <end position="182"/>
    </location>
</feature>
<organism evidence="10 11">
    <name type="scientific">Melanomma pulvis-pyrius CBS 109.77</name>
    <dbReference type="NCBI Taxonomy" id="1314802"/>
    <lineage>
        <taxon>Eukaryota</taxon>
        <taxon>Fungi</taxon>
        <taxon>Dikarya</taxon>
        <taxon>Ascomycota</taxon>
        <taxon>Pezizomycotina</taxon>
        <taxon>Dothideomycetes</taxon>
        <taxon>Pleosporomycetidae</taxon>
        <taxon>Pleosporales</taxon>
        <taxon>Melanommataceae</taxon>
        <taxon>Melanomma</taxon>
    </lineage>
</organism>
<sequence>MAQNAKIGALTDELIRSILQFDPATNRQAYRQAKEIATKGLRAHQYNRTNQFDVQASFAGLDEKFRVLNRDDLADALQSRLQQLQERHNKWMPEYLNLLLLLSDRPTENSDVKALEILRPPSPPPPLTWKEIIADDPYSDEEIWKDIDYAAESSEDERTPKKREKPKPSPATSVEEDDTFDPESCVVPTQLEAVSEIEEAQFWKVQPEEETGKVDITELQTVRETLFMLTGLKTSLYVSDKHNGSIRVNQKYVLGHARAKTTDHLLSQLADIGRDLNRLRQWTQRPSSLSLIQTFEAAVRRRLEDYDRSLALLQRRYLVPDTPVAVSLLAIHTEIRGISGPLLQLAQLVADIEHLLLVNPFIHLEALFERLSLAQMTLEEGVFVFFSGIFFECLQTYLKPIRQWMESGELVTNNETFFVFESDSSSEVSSIWHDRFVLRRGKENALRSPNFLQPAAQKIFNTGKSVVFLKELGIYGFGLDSSEPEPRLDHDTVCGSGSTLLLSPFPELFQSAFETWIRSKYSLASTVLRMHLIKDCGLLNILNEFNILYLGADGSVFQDFADAVFERMDTNQRGWNDRFLLTELARGIFSSVFEKSDAEKIVVRSARSKSQNQSVKGLSGLSIDYALPWSIMNIIQRSSIPVYQQLFTFLLQTYRAKYLLQNITLGAIRAAKDPRLVQLSFKLRQRLIWFADILRSYLTETVILLSNENMVAAMSKAEDIDEMSTIHLRYVARLQEQALLSQNLRPIHKAIISLLDLGVLFSDVHSQDAEAKNKKTTTTAQVPSIPKSPGKALSKSSRRKSVIPAIIEDDSSDSDSADVNDDETNEHKSGSRTGLEAGLKSIDEQFGKLLPFITAGLRSVGRVGVEPIWEMLAERLEWDRKKDR</sequence>
<dbReference type="InterPro" id="IPR040457">
    <property type="entry name" value="GCP_C"/>
</dbReference>
<dbReference type="EMBL" id="MU002075">
    <property type="protein sequence ID" value="KAF2790415.1"/>
    <property type="molecule type" value="Genomic_DNA"/>
</dbReference>
<evidence type="ECO:0000256" key="6">
    <source>
        <dbReference type="SAM" id="MobiDB-lite"/>
    </source>
</evidence>
<evidence type="ECO:0000256" key="1">
    <source>
        <dbReference type="ARBA" id="ARBA00010337"/>
    </source>
</evidence>
<dbReference type="Gene3D" id="1.20.120.1900">
    <property type="entry name" value="Gamma-tubulin complex, C-terminal domain"/>
    <property type="match status" value="1"/>
</dbReference>
<dbReference type="GO" id="GO:0051321">
    <property type="term" value="P:meiotic cell cycle"/>
    <property type="evidence" value="ECO:0007669"/>
    <property type="project" value="TreeGrafter"/>
</dbReference>
<comment type="subcellular location">
    <subcellularLocation>
        <location evidence="5">Cytoplasm</location>
        <location evidence="5">Cytoskeleton</location>
        <location evidence="5">Microtubule organizing center</location>
    </subcellularLocation>
</comment>